<dbReference type="RefSeq" id="WP_321547252.1">
    <property type="nucleotide sequence ID" value="NZ_JAXIVS010000006.1"/>
</dbReference>
<name>A0ABU5H5B9_9BACT</name>
<proteinExistence type="predicted"/>
<dbReference type="Proteomes" id="UP001291309">
    <property type="component" value="Unassembled WGS sequence"/>
</dbReference>
<keyword evidence="2" id="KW-1185">Reference proteome</keyword>
<reference evidence="1 2" key="1">
    <citation type="submission" date="2023-12" db="EMBL/GenBank/DDBJ databases">
        <title>the genome sequence of Hyalangium sp. s54d21.</title>
        <authorList>
            <person name="Zhang X."/>
        </authorList>
    </citation>
    <scope>NUCLEOTIDE SEQUENCE [LARGE SCALE GENOMIC DNA]</scope>
    <source>
        <strain evidence="2">s54d21</strain>
    </source>
</reference>
<accession>A0ABU5H5B9</accession>
<dbReference type="EMBL" id="JAXIVS010000006">
    <property type="protein sequence ID" value="MDY7228525.1"/>
    <property type="molecule type" value="Genomic_DNA"/>
</dbReference>
<organism evidence="1 2">
    <name type="scientific">Hyalangium rubrum</name>
    <dbReference type="NCBI Taxonomy" id="3103134"/>
    <lineage>
        <taxon>Bacteria</taxon>
        <taxon>Pseudomonadati</taxon>
        <taxon>Myxococcota</taxon>
        <taxon>Myxococcia</taxon>
        <taxon>Myxococcales</taxon>
        <taxon>Cystobacterineae</taxon>
        <taxon>Archangiaceae</taxon>
        <taxon>Hyalangium</taxon>
    </lineage>
</organism>
<protein>
    <submittedName>
        <fullName evidence="1">Uncharacterized protein</fullName>
    </submittedName>
</protein>
<comment type="caution">
    <text evidence="1">The sequence shown here is derived from an EMBL/GenBank/DDBJ whole genome shotgun (WGS) entry which is preliminary data.</text>
</comment>
<sequence>MTASPSTIAPAEKALAQKLAEALAPMGFATKELGTPLEEGVLLGAWVRKTWNTNRAVVHLHAPPSTKDLGLLTQQLKLPLGKELGYFPFFYGMGLQVVWSGRGLTHRAASLSSSVDVIDNQRCIVQSLFVVDLDRGTFREARTWGQVITGTFQDRIAECLQRDYQPET</sequence>
<evidence type="ECO:0000313" key="2">
    <source>
        <dbReference type="Proteomes" id="UP001291309"/>
    </source>
</evidence>
<evidence type="ECO:0000313" key="1">
    <source>
        <dbReference type="EMBL" id="MDY7228525.1"/>
    </source>
</evidence>
<gene>
    <name evidence="1" type="ORF">SYV04_19035</name>
</gene>